<feature type="domain" description="Methyl-accepting transducer" evidence="6">
    <location>
        <begin position="465"/>
        <end position="708"/>
    </location>
</feature>
<evidence type="ECO:0000259" key="7">
    <source>
        <dbReference type="PROSITE" id="PS50885"/>
    </source>
</evidence>
<dbReference type="GO" id="GO:0007165">
    <property type="term" value="P:signal transduction"/>
    <property type="evidence" value="ECO:0007669"/>
    <property type="project" value="UniProtKB-KW"/>
</dbReference>
<dbReference type="Gene3D" id="3.30.450.20">
    <property type="entry name" value="PAS domain"/>
    <property type="match status" value="1"/>
</dbReference>
<dbReference type="Proteomes" id="UP000278756">
    <property type="component" value="Chromosome 2"/>
</dbReference>
<dbReference type="GO" id="GO:0004888">
    <property type="term" value="F:transmembrane signaling receptor activity"/>
    <property type="evidence" value="ECO:0007669"/>
    <property type="project" value="InterPro"/>
</dbReference>
<evidence type="ECO:0000259" key="6">
    <source>
        <dbReference type="PROSITE" id="PS50111"/>
    </source>
</evidence>
<dbReference type="Gene3D" id="6.10.340.10">
    <property type="match status" value="1"/>
</dbReference>
<gene>
    <name evidence="8" type="ORF">EM6_2327</name>
</gene>
<keyword evidence="5" id="KW-0472">Membrane</keyword>
<dbReference type="Pfam" id="PF00015">
    <property type="entry name" value="MCPsignal"/>
    <property type="match status" value="1"/>
</dbReference>
<dbReference type="EMBL" id="AP018828">
    <property type="protein sequence ID" value="BBF81725.1"/>
    <property type="molecule type" value="Genomic_DNA"/>
</dbReference>
<dbReference type="InterPro" id="IPR004089">
    <property type="entry name" value="MCPsignal_dom"/>
</dbReference>
<dbReference type="CDD" id="cd12913">
    <property type="entry name" value="PDC1_MCP_like"/>
    <property type="match status" value="1"/>
</dbReference>
<evidence type="ECO:0000313" key="9">
    <source>
        <dbReference type="Proteomes" id="UP000278756"/>
    </source>
</evidence>
<dbReference type="PANTHER" id="PTHR32089">
    <property type="entry name" value="METHYL-ACCEPTING CHEMOTAXIS PROTEIN MCPB"/>
    <property type="match status" value="1"/>
</dbReference>
<organism evidence="8 9">
    <name type="scientific">Asticcacaulis excentricus</name>
    <dbReference type="NCBI Taxonomy" id="78587"/>
    <lineage>
        <taxon>Bacteria</taxon>
        <taxon>Pseudomonadati</taxon>
        <taxon>Pseudomonadota</taxon>
        <taxon>Alphaproteobacteria</taxon>
        <taxon>Caulobacterales</taxon>
        <taxon>Caulobacteraceae</taxon>
        <taxon>Asticcacaulis</taxon>
    </lineage>
</organism>
<reference evidence="9" key="1">
    <citation type="journal article" date="2017" name="Biotechnol. Biofuels">
        <title>Evaluation of environmental bacterial communities as a factor affecting the growth of duckweed Lemna minor.</title>
        <authorList>
            <person name="Ishizawa H."/>
            <person name="Kuroda M."/>
            <person name="Morikawa M."/>
            <person name="Ike M."/>
        </authorList>
    </citation>
    <scope>NUCLEOTIDE SEQUENCE [LARGE SCALE GENOMIC DNA]</scope>
    <source>
        <strain evidence="9">M6</strain>
    </source>
</reference>
<dbReference type="SMART" id="SM00283">
    <property type="entry name" value="MA"/>
    <property type="match status" value="1"/>
</dbReference>
<reference evidence="9" key="2">
    <citation type="journal article" date="2017" name="Plant Physiol. Biochem.">
        <title>Differential oxidative and antioxidative response of duckweed Lemna minor toward plant growth promoting/inhibiting bacteria.</title>
        <authorList>
            <person name="Ishizawa H."/>
            <person name="Kuroda M."/>
            <person name="Morikawa M."/>
            <person name="Ike M."/>
        </authorList>
    </citation>
    <scope>NUCLEOTIDE SEQUENCE [LARGE SCALE GENOMIC DNA]</scope>
    <source>
        <strain evidence="9">M6</strain>
    </source>
</reference>
<sequence>MNIHSVKTKIVALSALCLLMATGALVGFGIFSSGKTAHFVNQNVQGLLDRNSSESLTRLADAQAGTIRTEVDTAFSAARNMARSLEVIAGPGGVPRAQRRQHLNDILLGVLKDNPRFNGTYSAWAPNALDGADGAYANRKEVGSDATGRALPYWTRNAQGEIALQPLVEYDSQDRHPNGLIKGGWFLGPQANGQESILAPLPYIVQGKSVFLATMSVPIVIDGQFKGVAGADFDLSFVQVLAQSVKKSIYEGKGNVTIVTSDGLVVASSAFPDAVGGSVQTVDPMAWGALDTVKAGRSAVDFDKKNDQMRVYAPIQLGRSGQFWSVIITVPRTVVMADADKLSNALKARGGSDSLWEIVCALIVAVLGIAMIAVMANNVANPITRLTEALGRLASGEKLREIAGAGRKDEIGDISRAVDRIRIVTEEEALQKAADAEAERQRQDQERRQMMLKLADEFEKSVGSIVSLVSSAATEMQASAQQLTTTAQQASAQSVAVSAAAEEAGANVTSVASSAEELGASVSEIGRQVETSASISSEAVEEASGAVRLVDELNTVAVSIGDVVDLIAGLASQTNLLALNATIESARAGEAGKGFAVVASEVKALAGQTAKATTEISDKIAHMQEATAKAAAAISNISGTITHINQTNTIIASAVEQQTAATQEIVQAVNQASIGTQEVTTNITGVAMAAEQTGTSAVQVLGASAELAQQAERLHQEMDKFLQTVRAA</sequence>
<evidence type="ECO:0000256" key="1">
    <source>
        <dbReference type="ARBA" id="ARBA00023224"/>
    </source>
</evidence>
<keyword evidence="5" id="KW-0812">Transmembrane</keyword>
<feature type="transmembrane region" description="Helical" evidence="5">
    <location>
        <begin position="355"/>
        <end position="376"/>
    </location>
</feature>
<dbReference type="RefSeq" id="WP_126423247.1">
    <property type="nucleotide sequence ID" value="NZ_AP018828.1"/>
</dbReference>
<evidence type="ECO:0000256" key="5">
    <source>
        <dbReference type="SAM" id="Phobius"/>
    </source>
</evidence>
<dbReference type="GO" id="GO:0006935">
    <property type="term" value="P:chemotaxis"/>
    <property type="evidence" value="ECO:0007669"/>
    <property type="project" value="InterPro"/>
</dbReference>
<evidence type="ECO:0000256" key="2">
    <source>
        <dbReference type="ARBA" id="ARBA00029447"/>
    </source>
</evidence>
<dbReference type="Gene3D" id="1.10.287.950">
    <property type="entry name" value="Methyl-accepting chemotaxis protein"/>
    <property type="match status" value="1"/>
</dbReference>
<keyword evidence="1 3" id="KW-0807">Transducer</keyword>
<dbReference type="PANTHER" id="PTHR32089:SF112">
    <property type="entry name" value="LYSOZYME-LIKE PROTEIN-RELATED"/>
    <property type="match status" value="1"/>
</dbReference>
<dbReference type="OrthoDB" id="9814362at2"/>
<accession>A0A3G9G6Z5</accession>
<keyword evidence="4" id="KW-0175">Coiled coil</keyword>
<evidence type="ECO:0000256" key="4">
    <source>
        <dbReference type="SAM" id="Coils"/>
    </source>
</evidence>
<protein>
    <submittedName>
        <fullName evidence="8">Methyl-accepting chemotaxis protein</fullName>
    </submittedName>
</protein>
<dbReference type="AlphaFoldDB" id="A0A3G9G6Z5"/>
<dbReference type="SUPFAM" id="SSF58104">
    <property type="entry name" value="Methyl-accepting chemotaxis protein (MCP) signaling domain"/>
    <property type="match status" value="1"/>
</dbReference>
<dbReference type="PROSITE" id="PS50885">
    <property type="entry name" value="HAMP"/>
    <property type="match status" value="1"/>
</dbReference>
<dbReference type="Pfam" id="PF00672">
    <property type="entry name" value="HAMP"/>
    <property type="match status" value="1"/>
</dbReference>
<keyword evidence="5" id="KW-1133">Transmembrane helix</keyword>
<feature type="coiled-coil region" evidence="4">
    <location>
        <begin position="426"/>
        <end position="453"/>
    </location>
</feature>
<name>A0A3G9G6Z5_9CAUL</name>
<proteinExistence type="inferred from homology"/>
<dbReference type="InterPro" id="IPR004090">
    <property type="entry name" value="Chemotax_Me-accpt_rcpt"/>
</dbReference>
<evidence type="ECO:0000256" key="3">
    <source>
        <dbReference type="PROSITE-ProRule" id="PRU00284"/>
    </source>
</evidence>
<dbReference type="SUPFAM" id="SSF158472">
    <property type="entry name" value="HAMP domain-like"/>
    <property type="match status" value="1"/>
</dbReference>
<dbReference type="GO" id="GO:0016020">
    <property type="term" value="C:membrane"/>
    <property type="evidence" value="ECO:0007669"/>
    <property type="project" value="InterPro"/>
</dbReference>
<feature type="domain" description="HAMP" evidence="7">
    <location>
        <begin position="377"/>
        <end position="430"/>
    </location>
</feature>
<dbReference type="PRINTS" id="PR00260">
    <property type="entry name" value="CHEMTRNSDUCR"/>
</dbReference>
<evidence type="ECO:0000313" key="8">
    <source>
        <dbReference type="EMBL" id="BBF81725.1"/>
    </source>
</evidence>
<dbReference type="InterPro" id="IPR003660">
    <property type="entry name" value="HAMP_dom"/>
</dbReference>
<comment type="similarity">
    <text evidence="2">Belongs to the methyl-accepting chemotaxis (MCP) protein family.</text>
</comment>
<dbReference type="CDD" id="cd18774">
    <property type="entry name" value="PDC2_HK_sensor"/>
    <property type="match status" value="1"/>
</dbReference>
<dbReference type="PROSITE" id="PS50111">
    <property type="entry name" value="CHEMOTAXIS_TRANSDUC_2"/>
    <property type="match status" value="1"/>
</dbReference>